<sequence length="77" mass="8471">MDISQRTTQEQMVQMDAVGDLHRLHAVPNIGFEQGSWNGLVGRDGRDDAAPGAKQSLSLIPYPLRARCMVVVFFGLT</sequence>
<gene>
    <name evidence="1" type="ORF">AB5J58_27405</name>
</gene>
<name>A0AB39MCW7_9ACTN</name>
<dbReference type="RefSeq" id="WP_369189477.1">
    <property type="nucleotide sequence ID" value="NZ_CP163431.1"/>
</dbReference>
<proteinExistence type="predicted"/>
<dbReference type="EMBL" id="CP163431">
    <property type="protein sequence ID" value="XDQ03650.1"/>
    <property type="molecule type" value="Genomic_DNA"/>
</dbReference>
<accession>A0AB39MCW7</accession>
<dbReference type="AlphaFoldDB" id="A0AB39MCW7"/>
<reference evidence="1" key="1">
    <citation type="submission" date="2024-07" db="EMBL/GenBank/DDBJ databases">
        <authorList>
            <person name="Yu S.T."/>
        </authorList>
    </citation>
    <scope>NUCLEOTIDE SEQUENCE</scope>
    <source>
        <strain evidence="1">R08</strain>
    </source>
</reference>
<organism evidence="1">
    <name type="scientific">Streptomyces sp. R08</name>
    <dbReference type="NCBI Taxonomy" id="3238624"/>
    <lineage>
        <taxon>Bacteria</taxon>
        <taxon>Bacillati</taxon>
        <taxon>Actinomycetota</taxon>
        <taxon>Actinomycetes</taxon>
        <taxon>Kitasatosporales</taxon>
        <taxon>Streptomycetaceae</taxon>
        <taxon>Streptomyces</taxon>
    </lineage>
</organism>
<evidence type="ECO:0000313" key="1">
    <source>
        <dbReference type="EMBL" id="XDQ03650.1"/>
    </source>
</evidence>
<protein>
    <submittedName>
        <fullName evidence="1">Uncharacterized protein</fullName>
    </submittedName>
</protein>